<feature type="compositionally biased region" description="Basic and acidic residues" evidence="1">
    <location>
        <begin position="38"/>
        <end position="47"/>
    </location>
</feature>
<organism evidence="2 3">
    <name type="scientific">Phialocephala subalpina</name>
    <dbReference type="NCBI Taxonomy" id="576137"/>
    <lineage>
        <taxon>Eukaryota</taxon>
        <taxon>Fungi</taxon>
        <taxon>Dikarya</taxon>
        <taxon>Ascomycota</taxon>
        <taxon>Pezizomycotina</taxon>
        <taxon>Leotiomycetes</taxon>
        <taxon>Helotiales</taxon>
        <taxon>Mollisiaceae</taxon>
        <taxon>Phialocephala</taxon>
        <taxon>Phialocephala fortinii species complex</taxon>
    </lineage>
</organism>
<keyword evidence="3" id="KW-1185">Reference proteome</keyword>
<proteinExistence type="predicted"/>
<feature type="compositionally biased region" description="Polar residues" evidence="1">
    <location>
        <begin position="1"/>
        <end position="11"/>
    </location>
</feature>
<feature type="region of interest" description="Disordered" evidence="1">
    <location>
        <begin position="111"/>
        <end position="158"/>
    </location>
</feature>
<reference evidence="2 3" key="1">
    <citation type="submission" date="2016-03" db="EMBL/GenBank/DDBJ databases">
        <authorList>
            <person name="Ploux O."/>
        </authorList>
    </citation>
    <scope>NUCLEOTIDE SEQUENCE [LARGE SCALE GENOMIC DNA]</scope>
    <source>
        <strain evidence="2 3">UAMH 11012</strain>
    </source>
</reference>
<dbReference type="Proteomes" id="UP000184330">
    <property type="component" value="Unassembled WGS sequence"/>
</dbReference>
<dbReference type="OrthoDB" id="3535214at2759"/>
<gene>
    <name evidence="2" type="ORF">PAC_09534</name>
</gene>
<name>A0A1L7X3N4_9HELO</name>
<evidence type="ECO:0000256" key="1">
    <source>
        <dbReference type="SAM" id="MobiDB-lite"/>
    </source>
</evidence>
<dbReference type="EMBL" id="FJOG01000014">
    <property type="protein sequence ID" value="CZR59640.1"/>
    <property type="molecule type" value="Genomic_DNA"/>
</dbReference>
<sequence>MATPDNPSESSAPALGRSHKRTSSSAENTQQQPQVKRQAPDISEKVEPQPQYVYVVQIEQFDREGESIPDIRGVYATVRDANNAVKAIVNDEFGPSSELDRDVDEEGLVSWCADDGNGENRAVSTEKMKVEAPRSVPECEWETLEDGDGDEDEDVDRD</sequence>
<evidence type="ECO:0000313" key="3">
    <source>
        <dbReference type="Proteomes" id="UP000184330"/>
    </source>
</evidence>
<feature type="compositionally biased region" description="Polar residues" evidence="1">
    <location>
        <begin position="23"/>
        <end position="35"/>
    </location>
</feature>
<accession>A0A1L7X3N4</accession>
<feature type="compositionally biased region" description="Acidic residues" evidence="1">
    <location>
        <begin position="139"/>
        <end position="158"/>
    </location>
</feature>
<evidence type="ECO:0000313" key="2">
    <source>
        <dbReference type="EMBL" id="CZR59640.1"/>
    </source>
</evidence>
<dbReference type="AlphaFoldDB" id="A0A1L7X3N4"/>
<feature type="region of interest" description="Disordered" evidence="1">
    <location>
        <begin position="1"/>
        <end position="50"/>
    </location>
</feature>
<protein>
    <submittedName>
        <fullName evidence="2">Uncharacterized protein</fullName>
    </submittedName>
</protein>